<proteinExistence type="predicted"/>
<dbReference type="EMBL" id="QEFC01003703">
    <property type="protein sequence ID" value="KAE9447187.1"/>
    <property type="molecule type" value="Genomic_DNA"/>
</dbReference>
<comment type="caution">
    <text evidence="3">The sequence shown here is derived from an EMBL/GenBank/DDBJ whole genome shotgun (WGS) entry which is preliminary data.</text>
</comment>
<keyword evidence="2" id="KW-0812">Transmembrane</keyword>
<evidence type="ECO:0000313" key="4">
    <source>
        <dbReference type="Proteomes" id="UP000428333"/>
    </source>
</evidence>
<accession>A0A6A4KW21</accession>
<evidence type="ECO:0000256" key="2">
    <source>
        <dbReference type="SAM" id="Phobius"/>
    </source>
</evidence>
<evidence type="ECO:0000256" key="1">
    <source>
        <dbReference type="SAM" id="MobiDB-lite"/>
    </source>
</evidence>
<keyword evidence="2" id="KW-1133">Transmembrane helix</keyword>
<name>A0A6A4KW21_9ERIC</name>
<feature type="non-terminal residue" evidence="3">
    <location>
        <position position="1"/>
    </location>
</feature>
<dbReference type="Proteomes" id="UP000428333">
    <property type="component" value="Linkage Group LG13"/>
</dbReference>
<feature type="region of interest" description="Disordered" evidence="1">
    <location>
        <begin position="67"/>
        <end position="99"/>
    </location>
</feature>
<dbReference type="PANTHER" id="PTHR36035">
    <property type="entry name" value="PROTEIN DISULFIDE-ISOMERASE SCO2"/>
    <property type="match status" value="1"/>
</dbReference>
<dbReference type="AlphaFoldDB" id="A0A6A4KW21"/>
<dbReference type="PANTHER" id="PTHR36035:SF1">
    <property type="entry name" value="PROTEIN DISULFIDE-ISOMERASE SCO2"/>
    <property type="match status" value="1"/>
</dbReference>
<reference evidence="3 4" key="1">
    <citation type="journal article" date="2019" name="Genome Biol. Evol.">
        <title>The Rhododendron genome and chromosomal organization provide insight into shared whole-genome duplications across the heath family (Ericaceae).</title>
        <authorList>
            <person name="Soza V.L."/>
            <person name="Lindsley D."/>
            <person name="Waalkes A."/>
            <person name="Ramage E."/>
            <person name="Patwardhan R.P."/>
            <person name="Burton J.N."/>
            <person name="Adey A."/>
            <person name="Kumar A."/>
            <person name="Qiu R."/>
            <person name="Shendure J."/>
            <person name="Hall B."/>
        </authorList>
    </citation>
    <scope>NUCLEOTIDE SEQUENCE [LARGE SCALE GENOMIC DNA]</scope>
    <source>
        <strain evidence="3">RSF 1966-606</strain>
    </source>
</reference>
<organism evidence="3 4">
    <name type="scientific">Rhododendron williamsianum</name>
    <dbReference type="NCBI Taxonomy" id="262921"/>
    <lineage>
        <taxon>Eukaryota</taxon>
        <taxon>Viridiplantae</taxon>
        <taxon>Streptophyta</taxon>
        <taxon>Embryophyta</taxon>
        <taxon>Tracheophyta</taxon>
        <taxon>Spermatophyta</taxon>
        <taxon>Magnoliopsida</taxon>
        <taxon>eudicotyledons</taxon>
        <taxon>Gunneridae</taxon>
        <taxon>Pentapetalae</taxon>
        <taxon>asterids</taxon>
        <taxon>Ericales</taxon>
        <taxon>Ericaceae</taxon>
        <taxon>Ericoideae</taxon>
        <taxon>Rhodoreae</taxon>
        <taxon>Rhododendron</taxon>
    </lineage>
</organism>
<keyword evidence="2" id="KW-0472">Membrane</keyword>
<feature type="transmembrane region" description="Helical" evidence="2">
    <location>
        <begin position="206"/>
        <end position="227"/>
    </location>
</feature>
<keyword evidence="4" id="KW-1185">Reference proteome</keyword>
<evidence type="ECO:0000313" key="3">
    <source>
        <dbReference type="EMBL" id="KAE9447187.1"/>
    </source>
</evidence>
<sequence length="228" mass="25242">MLPVTNPSSIFSPFKKSPFLSLPSPSSPSTVRCRAADPPAGPSFPRWLFNFPAAAVDAVSSGIPRLNPDSGPVERRVANNKNNNTKVNAREKRWSRPGESYLADDSDALPLPMTYPDTSPVSPEEIDRRLRCDPQVEVSLMRPNHFWTSNLIRGLHGHLMVVTFNFWSCRIVRKWHMNGLGSVGVAKGQDLSVIIIKGGKRQSASAYLALELVLSCSFFVSYCLLFLL</sequence>
<dbReference type="InterPro" id="IPR037477">
    <property type="entry name" value="SCO2"/>
</dbReference>
<dbReference type="OrthoDB" id="2018364at2759"/>
<protein>
    <submittedName>
        <fullName evidence="3">Uncharacterized protein</fullName>
    </submittedName>
</protein>
<gene>
    <name evidence="3" type="ORF">C3L33_20914</name>
</gene>